<evidence type="ECO:0000256" key="2">
    <source>
        <dbReference type="ARBA" id="ARBA00012438"/>
    </source>
</evidence>
<dbReference type="CDD" id="cd17546">
    <property type="entry name" value="REC_hyHK_CKI1_RcsC-like"/>
    <property type="match status" value="1"/>
</dbReference>
<comment type="catalytic activity">
    <reaction evidence="1">
        <text>ATP + protein L-histidine = ADP + protein N-phospho-L-histidine.</text>
        <dbReference type="EC" id="2.7.13.3"/>
    </reaction>
</comment>
<dbReference type="SMART" id="SM00388">
    <property type="entry name" value="HisKA"/>
    <property type="match status" value="1"/>
</dbReference>
<dbReference type="SMART" id="SM00387">
    <property type="entry name" value="HATPase_c"/>
    <property type="match status" value="1"/>
</dbReference>
<dbReference type="InterPro" id="IPR011623">
    <property type="entry name" value="7TMR_DISM_rcpt_extracell_dom1"/>
</dbReference>
<evidence type="ECO:0000259" key="9">
    <source>
        <dbReference type="PROSITE" id="PS50110"/>
    </source>
</evidence>
<dbReference type="Pfam" id="PF07696">
    <property type="entry name" value="7TMR-DISMED2"/>
    <property type="match status" value="1"/>
</dbReference>
<dbReference type="PROSITE" id="PS50110">
    <property type="entry name" value="RESPONSE_REGULATORY"/>
    <property type="match status" value="1"/>
</dbReference>
<feature type="transmembrane region" description="Helical" evidence="6">
    <location>
        <begin position="281"/>
        <end position="300"/>
    </location>
</feature>
<dbReference type="CDD" id="cd00082">
    <property type="entry name" value="HisKA"/>
    <property type="match status" value="1"/>
</dbReference>
<dbReference type="Pfam" id="PF07695">
    <property type="entry name" value="7TMR-DISM_7TM"/>
    <property type="match status" value="1"/>
</dbReference>
<feature type="domain" description="Histidine kinase" evidence="8">
    <location>
        <begin position="442"/>
        <end position="663"/>
    </location>
</feature>
<feature type="modified residue" description="4-aspartylphosphate" evidence="5">
    <location>
        <position position="743"/>
    </location>
</feature>
<feature type="transmembrane region" description="Helical" evidence="6">
    <location>
        <begin position="181"/>
        <end position="201"/>
    </location>
</feature>
<evidence type="ECO:0000256" key="5">
    <source>
        <dbReference type="PROSITE-ProRule" id="PRU00169"/>
    </source>
</evidence>
<feature type="transmembrane region" description="Helical" evidence="6">
    <location>
        <begin position="244"/>
        <end position="269"/>
    </location>
</feature>
<dbReference type="Gene3D" id="3.40.50.2300">
    <property type="match status" value="1"/>
</dbReference>
<dbReference type="Proteomes" id="UP000724686">
    <property type="component" value="Unassembled WGS sequence"/>
</dbReference>
<evidence type="ECO:0000259" key="8">
    <source>
        <dbReference type="PROSITE" id="PS50109"/>
    </source>
</evidence>
<keyword evidence="6" id="KW-0472">Membrane</keyword>
<evidence type="ECO:0000313" key="10">
    <source>
        <dbReference type="EMBL" id="MBM9579493.1"/>
    </source>
</evidence>
<keyword evidence="6" id="KW-1133">Transmembrane helix</keyword>
<dbReference type="RefSeq" id="WP_205281421.1">
    <property type="nucleotide sequence ID" value="NZ_JAFFPU010000075.1"/>
</dbReference>
<dbReference type="Gene3D" id="2.60.40.2380">
    <property type="match status" value="1"/>
</dbReference>
<feature type="domain" description="Response regulatory" evidence="9">
    <location>
        <begin position="694"/>
        <end position="811"/>
    </location>
</feature>
<keyword evidence="7" id="KW-0732">Signal</keyword>
<accession>A0ABS2UHP2</accession>
<dbReference type="EC" id="2.7.13.3" evidence="2"/>
<dbReference type="Pfam" id="PF00512">
    <property type="entry name" value="HisKA"/>
    <property type="match status" value="1"/>
</dbReference>
<evidence type="ECO:0000256" key="7">
    <source>
        <dbReference type="SAM" id="SignalP"/>
    </source>
</evidence>
<dbReference type="CDD" id="cd16922">
    <property type="entry name" value="HATPase_EvgS-ArcB-TorS-like"/>
    <property type="match status" value="1"/>
</dbReference>
<feature type="transmembrane region" description="Helical" evidence="6">
    <location>
        <begin position="335"/>
        <end position="359"/>
    </location>
</feature>
<evidence type="ECO:0000313" key="11">
    <source>
        <dbReference type="Proteomes" id="UP000724686"/>
    </source>
</evidence>
<dbReference type="PANTHER" id="PTHR45339:SF1">
    <property type="entry name" value="HYBRID SIGNAL TRANSDUCTION HISTIDINE KINASE J"/>
    <property type="match status" value="1"/>
</dbReference>
<feature type="transmembrane region" description="Helical" evidence="6">
    <location>
        <begin position="213"/>
        <end position="232"/>
    </location>
</feature>
<dbReference type="Pfam" id="PF02518">
    <property type="entry name" value="HATPase_c"/>
    <property type="match status" value="1"/>
</dbReference>
<keyword evidence="11" id="KW-1185">Reference proteome</keyword>
<evidence type="ECO:0000256" key="4">
    <source>
        <dbReference type="ARBA" id="ARBA00023012"/>
    </source>
</evidence>
<keyword evidence="6" id="KW-0812">Transmembrane</keyword>
<dbReference type="Gene3D" id="3.30.565.10">
    <property type="entry name" value="Histidine kinase-like ATPase, C-terminal domain"/>
    <property type="match status" value="1"/>
</dbReference>
<dbReference type="SUPFAM" id="SSF52172">
    <property type="entry name" value="CheY-like"/>
    <property type="match status" value="1"/>
</dbReference>
<name>A0ABS2UHP2_9LEPT</name>
<evidence type="ECO:0000256" key="1">
    <source>
        <dbReference type="ARBA" id="ARBA00000085"/>
    </source>
</evidence>
<feature type="transmembrane region" description="Helical" evidence="6">
    <location>
        <begin position="306"/>
        <end position="323"/>
    </location>
</feature>
<organism evidence="10 11">
    <name type="scientific">Leptospira ainlahdjerensis</name>
    <dbReference type="NCBI Taxonomy" id="2810033"/>
    <lineage>
        <taxon>Bacteria</taxon>
        <taxon>Pseudomonadati</taxon>
        <taxon>Spirochaetota</taxon>
        <taxon>Spirochaetia</taxon>
        <taxon>Leptospirales</taxon>
        <taxon>Leptospiraceae</taxon>
        <taxon>Leptospira</taxon>
    </lineage>
</organism>
<keyword evidence="3 5" id="KW-0597">Phosphoprotein</keyword>
<dbReference type="PROSITE" id="PS50109">
    <property type="entry name" value="HIS_KIN"/>
    <property type="match status" value="1"/>
</dbReference>
<feature type="chain" id="PRO_5045874482" description="histidine kinase" evidence="7">
    <location>
        <begin position="20"/>
        <end position="821"/>
    </location>
</feature>
<dbReference type="InterPro" id="IPR036890">
    <property type="entry name" value="HATPase_C_sf"/>
</dbReference>
<dbReference type="PANTHER" id="PTHR45339">
    <property type="entry name" value="HYBRID SIGNAL TRANSDUCTION HISTIDINE KINASE J"/>
    <property type="match status" value="1"/>
</dbReference>
<dbReference type="InterPro" id="IPR004358">
    <property type="entry name" value="Sig_transdc_His_kin-like_C"/>
</dbReference>
<dbReference type="PRINTS" id="PR00344">
    <property type="entry name" value="BCTRLSENSOR"/>
</dbReference>
<dbReference type="SMART" id="SM00448">
    <property type="entry name" value="REC"/>
    <property type="match status" value="1"/>
</dbReference>
<keyword evidence="4" id="KW-0902">Two-component regulatory system</keyword>
<evidence type="ECO:0000256" key="3">
    <source>
        <dbReference type="ARBA" id="ARBA00022553"/>
    </source>
</evidence>
<comment type="caution">
    <text evidence="10">The sequence shown here is derived from an EMBL/GenBank/DDBJ whole genome shotgun (WGS) entry which is preliminary data.</text>
</comment>
<dbReference type="EMBL" id="JAFFPU010000075">
    <property type="protein sequence ID" value="MBM9579493.1"/>
    <property type="molecule type" value="Genomic_DNA"/>
</dbReference>
<dbReference type="SUPFAM" id="SSF47384">
    <property type="entry name" value="Homodimeric domain of signal transducing histidine kinase"/>
    <property type="match status" value="1"/>
</dbReference>
<sequence length="821" mass="93948">MRFFLLFGAALLLNYSVIAESASPENGKVSKLQNSGNFRTFVHYFKDAGKEDFKEKIFSKVSGLDFQNIPSEIFSLGFSKETVWFYIPLENDTKNEFNGEFEVYNPYLEEVDIHYKYGHERITREILTGANRVYEGNFPSLDFYLRPGESIQIVVRIKSGTPLRIPLLLESEKKFGLTKQFRLVIVGLTLGFGIAMSLYNFSLYFFFRTRSYLYYFLMITFFSVYLTSWDGLFLNLFKPEYGKYYLTVTLILVYTASLFLFLFSLEFLYPEKKSKKAKAVTILYSIVNLSLIPASIVAPIQLNQFSYYWILINNLLIVYFCFLRIQEDFKSAKILLFIHLIFPTAAIVVNLSATGILSINFVSLHVLKLAFISQSILFSIMLVQRIKDLEFKLKEGLQSEIHKNIVLLKKEIQQRRETEWELIQAKEMAEKASKVKSSFLANMSHEIRTPMNGVLGMVQLLGTTKLNEEQKEYTKILSGSAKSLLQIINDILDFSKIEAGKIILDKEVFSIRSVLDEIHDLLRPLAKRKQIEFNLEGKYDIQEFVSGDQLRLRQILWNLAGNGIKFTNQGSVVLKVSQKKISRDKVSIEFVVSDTGIGIPQDKQKQVFDAFSQSDSSTARKFGGSGLGLSITKQLIELQGGTLSLESKEGKGSRFAFSIEYDNASQSDVDTILEPEKTRELNEVYTNVVPKKMRILVAEDNETNCLLIERALKKLGYDPVVVHNGREVIERMQLDVFDIVLMDIHMPEVDGIEATSWIRSRKENLELPIIIALTADAIDSNKEKYIALGLNDCLVKPLDLVGLKSTLDYWSGRIETFQWKL</sequence>
<dbReference type="InterPro" id="IPR003661">
    <property type="entry name" value="HisK_dim/P_dom"/>
</dbReference>
<reference evidence="10 11" key="1">
    <citation type="submission" date="2021-02" db="EMBL/GenBank/DDBJ databases">
        <title>Leptospira ainlahdjerensis sp. nov., Leptospira ainazelensis sp. nov., Leptospira abararensis sp. nov. and Leptospira chreensis sp. nov., four new species isolated from water sources in Algeria.</title>
        <authorList>
            <person name="Amara Korba A."/>
            <person name="Kainiu M."/>
            <person name="Vincent A.T."/>
            <person name="Mariet J.-F."/>
            <person name="Veyrier F.J."/>
            <person name="Goarant C."/>
            <person name="Picardeau M."/>
        </authorList>
    </citation>
    <scope>NUCLEOTIDE SEQUENCE [LARGE SCALE GENOMIC DNA]</scope>
    <source>
        <strain evidence="10 11">201903070</strain>
    </source>
</reference>
<dbReference type="Pfam" id="PF00072">
    <property type="entry name" value="Response_reg"/>
    <property type="match status" value="1"/>
</dbReference>
<feature type="signal peptide" evidence="7">
    <location>
        <begin position="1"/>
        <end position="19"/>
    </location>
</feature>
<dbReference type="InterPro" id="IPR011622">
    <property type="entry name" value="7TMR_DISM_rcpt_extracell_dom2"/>
</dbReference>
<dbReference type="InterPro" id="IPR001789">
    <property type="entry name" value="Sig_transdc_resp-reg_receiver"/>
</dbReference>
<proteinExistence type="predicted"/>
<dbReference type="InterPro" id="IPR036097">
    <property type="entry name" value="HisK_dim/P_sf"/>
</dbReference>
<dbReference type="InterPro" id="IPR005467">
    <property type="entry name" value="His_kinase_dom"/>
</dbReference>
<dbReference type="InterPro" id="IPR003594">
    <property type="entry name" value="HATPase_dom"/>
</dbReference>
<protein>
    <recommendedName>
        <fullName evidence="2">histidine kinase</fullName>
        <ecNumber evidence="2">2.7.13.3</ecNumber>
    </recommendedName>
</protein>
<gene>
    <name evidence="10" type="ORF">JWG45_20315</name>
</gene>
<evidence type="ECO:0000256" key="6">
    <source>
        <dbReference type="SAM" id="Phobius"/>
    </source>
</evidence>
<dbReference type="Gene3D" id="1.10.287.130">
    <property type="match status" value="1"/>
</dbReference>
<dbReference type="SUPFAM" id="SSF55874">
    <property type="entry name" value="ATPase domain of HSP90 chaperone/DNA topoisomerase II/histidine kinase"/>
    <property type="match status" value="1"/>
</dbReference>
<dbReference type="InterPro" id="IPR011006">
    <property type="entry name" value="CheY-like_superfamily"/>
</dbReference>